<proteinExistence type="inferred from homology"/>
<evidence type="ECO:0000313" key="19">
    <source>
        <dbReference type="Proteomes" id="UP000308917"/>
    </source>
</evidence>
<accession>A0A4S8EWJ5</accession>
<feature type="signal peptide" evidence="16">
    <location>
        <begin position="1"/>
        <end position="39"/>
    </location>
</feature>
<evidence type="ECO:0000256" key="6">
    <source>
        <dbReference type="ARBA" id="ARBA00022692"/>
    </source>
</evidence>
<dbReference type="GO" id="GO:0009279">
    <property type="term" value="C:cell outer membrane"/>
    <property type="evidence" value="ECO:0007669"/>
    <property type="project" value="UniProtKB-SubCell"/>
</dbReference>
<dbReference type="Pfam" id="PF07715">
    <property type="entry name" value="Plug"/>
    <property type="match status" value="1"/>
</dbReference>
<comment type="similarity">
    <text evidence="2 13 15">Belongs to the TonB-dependent receptor family.</text>
</comment>
<dbReference type="InterPro" id="IPR011662">
    <property type="entry name" value="Secretin/TonB_short_N"/>
</dbReference>
<gene>
    <name evidence="18" type="ORF">E9531_12735</name>
</gene>
<evidence type="ECO:0000256" key="14">
    <source>
        <dbReference type="PROSITE-ProRule" id="PRU10144"/>
    </source>
</evidence>
<dbReference type="PROSITE" id="PS01156">
    <property type="entry name" value="TONB_DEPENDENT_REC_2"/>
    <property type="match status" value="1"/>
</dbReference>
<dbReference type="InterPro" id="IPR037066">
    <property type="entry name" value="Plug_dom_sf"/>
</dbReference>
<evidence type="ECO:0000256" key="1">
    <source>
        <dbReference type="ARBA" id="ARBA00004571"/>
    </source>
</evidence>
<dbReference type="PROSITE" id="PS51257">
    <property type="entry name" value="PROKAR_LIPOPROTEIN"/>
    <property type="match status" value="1"/>
</dbReference>
<evidence type="ECO:0000259" key="17">
    <source>
        <dbReference type="SMART" id="SM00965"/>
    </source>
</evidence>
<dbReference type="OrthoDB" id="9790771at2"/>
<feature type="domain" description="Secretin/TonB short N-terminal" evidence="17">
    <location>
        <begin position="76"/>
        <end position="127"/>
    </location>
</feature>
<evidence type="ECO:0000256" key="10">
    <source>
        <dbReference type="ARBA" id="ARBA00023136"/>
    </source>
</evidence>
<keyword evidence="6 13" id="KW-0812">Transmembrane</keyword>
<dbReference type="PANTHER" id="PTHR30069:SF41">
    <property type="entry name" value="HEME_HEMOPEXIN UTILIZATION PROTEIN C"/>
    <property type="match status" value="1"/>
</dbReference>
<evidence type="ECO:0000256" key="4">
    <source>
        <dbReference type="ARBA" id="ARBA00022452"/>
    </source>
</evidence>
<dbReference type="InterPro" id="IPR000531">
    <property type="entry name" value="Beta-barrel_TonB"/>
</dbReference>
<comment type="caution">
    <text evidence="18">The sequence shown here is derived from an EMBL/GenBank/DDBJ whole genome shotgun (WGS) entry which is preliminary data.</text>
</comment>
<dbReference type="Gene3D" id="3.55.50.30">
    <property type="match status" value="1"/>
</dbReference>
<evidence type="ECO:0000256" key="2">
    <source>
        <dbReference type="ARBA" id="ARBA00009810"/>
    </source>
</evidence>
<dbReference type="CDD" id="cd01347">
    <property type="entry name" value="ligand_gated_channel"/>
    <property type="match status" value="1"/>
</dbReference>
<feature type="chain" id="PRO_5020538379" evidence="16">
    <location>
        <begin position="40"/>
        <end position="818"/>
    </location>
</feature>
<keyword evidence="7 16" id="KW-0732">Signal</keyword>
<dbReference type="NCBIfam" id="TIGR01785">
    <property type="entry name" value="TonB-hemin"/>
    <property type="match status" value="1"/>
</dbReference>
<dbReference type="InterPro" id="IPR010917">
    <property type="entry name" value="TonB_rcpt_CS"/>
</dbReference>
<keyword evidence="11 18" id="KW-0675">Receptor</keyword>
<dbReference type="InterPro" id="IPR011276">
    <property type="entry name" value="TonB_haem/Hb_rcpt"/>
</dbReference>
<protein>
    <submittedName>
        <fullName evidence="18">TonB-dependent receptor</fullName>
    </submittedName>
</protein>
<evidence type="ECO:0000256" key="3">
    <source>
        <dbReference type="ARBA" id="ARBA00022448"/>
    </source>
</evidence>
<comment type="subcellular location">
    <subcellularLocation>
        <location evidence="1 13">Cell outer membrane</location>
        <topology evidence="1 13">Multi-pass membrane protein</topology>
    </subcellularLocation>
</comment>
<dbReference type="InterPro" id="IPR036942">
    <property type="entry name" value="Beta-barrel_TonB_sf"/>
</dbReference>
<dbReference type="Pfam" id="PF07660">
    <property type="entry name" value="STN"/>
    <property type="match status" value="1"/>
</dbReference>
<evidence type="ECO:0000256" key="11">
    <source>
        <dbReference type="ARBA" id="ARBA00023170"/>
    </source>
</evidence>
<dbReference type="Proteomes" id="UP000308917">
    <property type="component" value="Unassembled WGS sequence"/>
</dbReference>
<dbReference type="SMART" id="SM00965">
    <property type="entry name" value="STN"/>
    <property type="match status" value="1"/>
</dbReference>
<dbReference type="Gene3D" id="2.170.130.10">
    <property type="entry name" value="TonB-dependent receptor, plug domain"/>
    <property type="match status" value="1"/>
</dbReference>
<evidence type="ECO:0000256" key="7">
    <source>
        <dbReference type="ARBA" id="ARBA00022729"/>
    </source>
</evidence>
<keyword evidence="19" id="KW-1185">Reference proteome</keyword>
<dbReference type="PROSITE" id="PS52016">
    <property type="entry name" value="TONB_DEPENDENT_REC_3"/>
    <property type="match status" value="1"/>
</dbReference>
<organism evidence="18 19">
    <name type="scientific">Lampropedia puyangensis</name>
    <dbReference type="NCBI Taxonomy" id="1330072"/>
    <lineage>
        <taxon>Bacteria</taxon>
        <taxon>Pseudomonadati</taxon>
        <taxon>Pseudomonadota</taxon>
        <taxon>Betaproteobacteria</taxon>
        <taxon>Burkholderiales</taxon>
        <taxon>Comamonadaceae</taxon>
        <taxon>Lampropedia</taxon>
    </lineage>
</organism>
<evidence type="ECO:0000313" key="18">
    <source>
        <dbReference type="EMBL" id="THT99259.1"/>
    </source>
</evidence>
<evidence type="ECO:0000256" key="16">
    <source>
        <dbReference type="SAM" id="SignalP"/>
    </source>
</evidence>
<keyword evidence="8" id="KW-0408">Iron</keyword>
<keyword evidence="10 13" id="KW-0472">Membrane</keyword>
<dbReference type="EMBL" id="STFG01000015">
    <property type="protein sequence ID" value="THT99259.1"/>
    <property type="molecule type" value="Genomic_DNA"/>
</dbReference>
<dbReference type="RefSeq" id="WP_136574152.1">
    <property type="nucleotide sequence ID" value="NZ_STFG01000015.1"/>
</dbReference>
<evidence type="ECO:0000256" key="9">
    <source>
        <dbReference type="ARBA" id="ARBA00023077"/>
    </source>
</evidence>
<feature type="short sequence motif" description="TonB C-terminal box" evidence="14">
    <location>
        <begin position="801"/>
        <end position="818"/>
    </location>
</feature>
<dbReference type="SUPFAM" id="SSF56935">
    <property type="entry name" value="Porins"/>
    <property type="match status" value="1"/>
</dbReference>
<evidence type="ECO:0000256" key="12">
    <source>
        <dbReference type="ARBA" id="ARBA00023237"/>
    </source>
</evidence>
<dbReference type="AlphaFoldDB" id="A0A4S8EWJ5"/>
<dbReference type="GO" id="GO:0015232">
    <property type="term" value="F:heme transmembrane transporter activity"/>
    <property type="evidence" value="ECO:0007669"/>
    <property type="project" value="InterPro"/>
</dbReference>
<keyword evidence="5" id="KW-0406">Ion transport</keyword>
<evidence type="ECO:0000256" key="5">
    <source>
        <dbReference type="ARBA" id="ARBA00022496"/>
    </source>
</evidence>
<dbReference type="Gene3D" id="2.40.170.20">
    <property type="entry name" value="TonB-dependent receptor, beta-barrel domain"/>
    <property type="match status" value="1"/>
</dbReference>
<keyword evidence="9 15" id="KW-0798">TonB box</keyword>
<evidence type="ECO:0000256" key="13">
    <source>
        <dbReference type="PROSITE-ProRule" id="PRU01360"/>
    </source>
</evidence>
<dbReference type="Pfam" id="PF00593">
    <property type="entry name" value="TonB_dep_Rec_b-barrel"/>
    <property type="match status" value="1"/>
</dbReference>
<dbReference type="InterPro" id="IPR012910">
    <property type="entry name" value="Plug_dom"/>
</dbReference>
<dbReference type="GO" id="GO:0015344">
    <property type="term" value="F:siderophore uptake transmembrane transporter activity"/>
    <property type="evidence" value="ECO:0007669"/>
    <property type="project" value="TreeGrafter"/>
</dbReference>
<sequence length="818" mass="90538">MQKHSQYRQPFINSNRAALAKLSTLTLLLCSCAGLTVVAQTVSEEPKASQPMQRVLQIQSGPLEPALIEFQRWSGQPIQAPAELLRGRQTQGVSNGHSFEAALKALLTGTGLHAQRDEKGQLVLQPAASLDVAADTALPEVTVMGSSLETDLQKYPGSVTVLSQDDLSRTSSVIEAMAAVPGVTTGGDSGRSTGQQFNIRGFGYQSEDRVIVLQDGVRRSTALFSNHISTFRSDNDLLKRVEIVKGASSVQHGGGAIGGVVAMTNKEASDFLPQGKEAGVATKLRYEHNNYREAYAAAAYAPADKPVELLAYVKRGTTGDLTMSRNYGRSASGEDIDKVDNDEDLQVLFLQGAVKPTPDQRIALSYYDYQLDNETTWQTLYHSNYSSVTGPVKGKLRQRDVVAKYHYSAPDVTWLNVNASAYHSKANYDRGYAYTNTNNGVLTDLSYDNIDKRTGLRLSNEAFFQSGALKHRLIAGMDYEKRREDAVYLLNGELSDFGSMPNTYKDLGVYGHLESTLLNDRLVVQLGGRYDRFDRSVDRHEGGYRGSHFSPRIGASLEVASGLNLLANWSEAFRAPTPHETSSEGPLNPHYWYVPNPDLDPETIRETEFGVSYTKYALLTPGDVLRTKLMLFNGRIRDMIALKETRTEELSPQDSPYASYVNIDRVKRRGFEWQGAYERSLFGFGASYAHLKQTNQATGLNTPQSFADKLALNGYVRPAHGLKLGAEVTHWRKPKQNPQTIRSGGTTYWYVRDDFTITNVFADWTPNPAGQGAFGRDFSIRFGVNNLFDATYINARDVETTGRIGKGRNVYLSMQTRF</sequence>
<keyword evidence="12 13" id="KW-0998">Cell outer membrane</keyword>
<dbReference type="InterPro" id="IPR039426">
    <property type="entry name" value="TonB-dep_rcpt-like"/>
</dbReference>
<keyword evidence="3 13" id="KW-0813">Transport</keyword>
<dbReference type="GO" id="GO:0044718">
    <property type="term" value="P:siderophore transmembrane transport"/>
    <property type="evidence" value="ECO:0007669"/>
    <property type="project" value="TreeGrafter"/>
</dbReference>
<keyword evidence="4 13" id="KW-1134">Transmembrane beta strand</keyword>
<evidence type="ECO:0000256" key="8">
    <source>
        <dbReference type="ARBA" id="ARBA00023004"/>
    </source>
</evidence>
<dbReference type="PANTHER" id="PTHR30069">
    <property type="entry name" value="TONB-DEPENDENT OUTER MEMBRANE RECEPTOR"/>
    <property type="match status" value="1"/>
</dbReference>
<keyword evidence="5" id="KW-0410">Iron transport</keyword>
<name>A0A4S8EWJ5_9BURK</name>
<evidence type="ECO:0000256" key="15">
    <source>
        <dbReference type="RuleBase" id="RU003357"/>
    </source>
</evidence>
<reference evidence="18 19" key="1">
    <citation type="journal article" date="2015" name="Antonie Van Leeuwenhoek">
        <title>Lampropedia puyangensis sp. nov., isolated from symptomatic bark of Populus ? euramericana canker and emended description of Lampropedia hyalina (Ehrenberg 1832) Lee et al. 2004.</title>
        <authorList>
            <person name="Li Y."/>
            <person name="Wang T."/>
            <person name="Piao C.G."/>
            <person name="Wang L.F."/>
            <person name="Tian G.Z."/>
            <person name="Zhu T.H."/>
            <person name="Guo M.W."/>
        </authorList>
    </citation>
    <scope>NUCLEOTIDE SEQUENCE [LARGE SCALE GENOMIC DNA]</scope>
    <source>
        <strain evidence="18 19">2-bin</strain>
    </source>
</reference>